<accession>A0ABQ4ZMN3</accession>
<keyword evidence="1" id="KW-0175">Coiled coil</keyword>
<reference evidence="3" key="2">
    <citation type="submission" date="2022-01" db="EMBL/GenBank/DDBJ databases">
        <authorList>
            <person name="Yamashiro T."/>
            <person name="Shiraishi A."/>
            <person name="Satake H."/>
            <person name="Nakayama K."/>
        </authorList>
    </citation>
    <scope>NUCLEOTIDE SEQUENCE</scope>
</reference>
<evidence type="ECO:0000256" key="1">
    <source>
        <dbReference type="SAM" id="Coils"/>
    </source>
</evidence>
<reference evidence="3" key="1">
    <citation type="journal article" date="2022" name="Int. J. Mol. Sci.">
        <title>Draft Genome of Tanacetum Coccineum: Genomic Comparison of Closely Related Tanacetum-Family Plants.</title>
        <authorList>
            <person name="Yamashiro T."/>
            <person name="Shiraishi A."/>
            <person name="Nakayama K."/>
            <person name="Satake H."/>
        </authorList>
    </citation>
    <scope>NUCLEOTIDE SEQUENCE</scope>
</reference>
<evidence type="ECO:0000313" key="4">
    <source>
        <dbReference type="Proteomes" id="UP001151760"/>
    </source>
</evidence>
<keyword evidence="4" id="KW-1185">Reference proteome</keyword>
<dbReference type="Proteomes" id="UP001151760">
    <property type="component" value="Unassembled WGS sequence"/>
</dbReference>
<feature type="compositionally biased region" description="Basic and acidic residues" evidence="2">
    <location>
        <begin position="449"/>
        <end position="466"/>
    </location>
</feature>
<proteinExistence type="predicted"/>
<feature type="region of interest" description="Disordered" evidence="2">
    <location>
        <begin position="431"/>
        <end position="466"/>
    </location>
</feature>
<gene>
    <name evidence="3" type="ORF">Tco_0772759</name>
</gene>
<evidence type="ECO:0000313" key="3">
    <source>
        <dbReference type="EMBL" id="GJS90123.1"/>
    </source>
</evidence>
<organism evidence="3 4">
    <name type="scientific">Tanacetum coccineum</name>
    <dbReference type="NCBI Taxonomy" id="301880"/>
    <lineage>
        <taxon>Eukaryota</taxon>
        <taxon>Viridiplantae</taxon>
        <taxon>Streptophyta</taxon>
        <taxon>Embryophyta</taxon>
        <taxon>Tracheophyta</taxon>
        <taxon>Spermatophyta</taxon>
        <taxon>Magnoliopsida</taxon>
        <taxon>eudicotyledons</taxon>
        <taxon>Gunneridae</taxon>
        <taxon>Pentapetalae</taxon>
        <taxon>asterids</taxon>
        <taxon>campanulids</taxon>
        <taxon>Asterales</taxon>
        <taxon>Asteraceae</taxon>
        <taxon>Asteroideae</taxon>
        <taxon>Anthemideae</taxon>
        <taxon>Anthemidinae</taxon>
        <taxon>Tanacetum</taxon>
    </lineage>
</organism>
<feature type="coiled-coil region" evidence="1">
    <location>
        <begin position="288"/>
        <end position="343"/>
    </location>
</feature>
<sequence length="593" mass="68174">MVAYLQKPEGSEAFHKIVDFLNASHIKYALIENPKIYISLMQQFWGTTTARTTDDGEVEITASIDGQVKTITEASLRRHLKLEDSDGITSLPNTEIFEQLALMGQDAEIPQSQFPIQTQVADEAAFTSVDVDARGAATTDIRLEVADKKVCSSALIKLILKVKNLEKKVKTNKTRRRAQIVISEDEDAEEDSSKQGRKISEIDKNLTISLVQPEQDMEYDFDVSTVKRFTTASVPVTTASASISTTSATSEVSIAVANLVYIRRSAKKRKDKGNAIMKEDESVQKKAKKQLEQERLGHEEAIRLQEQINEEEKQRIARDAKIAKQLQEEFDRARQEQEVVAKADQAHNIDWSDPAVLRYHSLQNRYFSVAEVKKNMCMHLKNQGGYKQSHFKGMSYKDIRLIFKRVWDQNNTFVPKDSEIEKEVIKRPGFNFQQKSSKKRSREDSDEDNAQKQKLEDDAEKKELRDSMDVAPKDDIAIDVESLATKYPIVDWKTYVLTENMMYYQIIKADGSSKNYKIFSDMLDDFDRQDVLDLHKLVQEMYDTTSPEGYDLLLWGDLKFLFEPNEEDEIWKNQQDYNFISWRLFDSCGFICC</sequence>
<evidence type="ECO:0000256" key="2">
    <source>
        <dbReference type="SAM" id="MobiDB-lite"/>
    </source>
</evidence>
<comment type="caution">
    <text evidence="3">The sequence shown here is derived from an EMBL/GenBank/DDBJ whole genome shotgun (WGS) entry which is preliminary data.</text>
</comment>
<dbReference type="EMBL" id="BQNB010011403">
    <property type="protein sequence ID" value="GJS90123.1"/>
    <property type="molecule type" value="Genomic_DNA"/>
</dbReference>
<name>A0ABQ4ZMN3_9ASTR</name>
<evidence type="ECO:0008006" key="5">
    <source>
        <dbReference type="Google" id="ProtNLM"/>
    </source>
</evidence>
<protein>
    <recommendedName>
        <fullName evidence="5">Xylulose kinase-1</fullName>
    </recommendedName>
</protein>